<name>A0ABM0M3U2_SACKO</name>
<evidence type="ECO:0000313" key="4">
    <source>
        <dbReference type="RefSeq" id="XP_006814683.1"/>
    </source>
</evidence>
<dbReference type="InterPro" id="IPR012337">
    <property type="entry name" value="RNaseH-like_sf"/>
</dbReference>
<protein>
    <submittedName>
        <fullName evidence="4">Uncharacterized protein K02A2.6-like</fullName>
    </submittedName>
</protein>
<sequence>MFNKATSKLPPRIEKWVMDMQNVDYELVYEPGKDAADPLDFLSRHPLPETGTDTAEKIIKQVIVDEHAVVMDRIKEETETDSQLQKLSNVILRGDWEQHKKDPDITPFYMIRYELYTAEGLIFRLNRIIIPRNLHRKVIKAPHKLGHFGMTRTKQMLREKYWFPAMNNLVEQIIGQCYECQVTTQQHKQEPIKMTTIPEKPWDVILVDFGGPYPDGHYNLVAIDKRTRYPEVETVYSTEKAQENVCHTWYTKAARKEFADFAKEEGFHHHLVTPEHAQAHGAAESFMKMLNKTERIAHLQGKDCETAVQEMLTGYRSTPHPATNTTPYEALMKRQRLKRSAENRNTKAYNFVVGDYVLVKQHKKNKWTTAYEPAFYIIYRIDGSSIAGRRITDGRETYRDASKFKLVNAVVQNIDEGQQIPLTHNKELDSEDWREQLLLMTNQEEQEVRQPEQQAESETVCNTPSKLKSEPPVIRPQRNRRRPAYLNDYE</sequence>
<dbReference type="Gene3D" id="3.30.420.10">
    <property type="entry name" value="Ribonuclease H-like superfamily/Ribonuclease H"/>
    <property type="match status" value="1"/>
</dbReference>
<evidence type="ECO:0000256" key="1">
    <source>
        <dbReference type="SAM" id="MobiDB-lite"/>
    </source>
</evidence>
<reference evidence="4" key="1">
    <citation type="submission" date="2025-08" db="UniProtKB">
        <authorList>
            <consortium name="RefSeq"/>
        </authorList>
    </citation>
    <scope>IDENTIFICATION</scope>
    <source>
        <tissue evidence="4">Testes</tissue>
    </source>
</reference>
<organism evidence="3 4">
    <name type="scientific">Saccoglossus kowalevskii</name>
    <name type="common">Acorn worm</name>
    <dbReference type="NCBI Taxonomy" id="10224"/>
    <lineage>
        <taxon>Eukaryota</taxon>
        <taxon>Metazoa</taxon>
        <taxon>Hemichordata</taxon>
        <taxon>Enteropneusta</taxon>
        <taxon>Harrimaniidae</taxon>
        <taxon>Saccoglossus</taxon>
    </lineage>
</organism>
<dbReference type="PANTHER" id="PTHR37984">
    <property type="entry name" value="PROTEIN CBG26694"/>
    <property type="match status" value="1"/>
</dbReference>
<proteinExistence type="predicted"/>
<evidence type="ECO:0000259" key="2">
    <source>
        <dbReference type="PROSITE" id="PS50994"/>
    </source>
</evidence>
<dbReference type="Proteomes" id="UP000694865">
    <property type="component" value="Unplaced"/>
</dbReference>
<dbReference type="PANTHER" id="PTHR37984:SF11">
    <property type="entry name" value="INTEGRASE CATALYTIC DOMAIN-CONTAINING PROTEIN"/>
    <property type="match status" value="1"/>
</dbReference>
<dbReference type="InterPro" id="IPR036397">
    <property type="entry name" value="RNaseH_sf"/>
</dbReference>
<accession>A0ABM0M3U2</accession>
<dbReference type="GeneID" id="102810163"/>
<feature type="compositionally biased region" description="Polar residues" evidence="1">
    <location>
        <begin position="457"/>
        <end position="466"/>
    </location>
</feature>
<dbReference type="Pfam" id="PF17921">
    <property type="entry name" value="Integrase_H2C2"/>
    <property type="match status" value="1"/>
</dbReference>
<dbReference type="RefSeq" id="XP_006814683.1">
    <property type="nucleotide sequence ID" value="XM_006814620.1"/>
</dbReference>
<gene>
    <name evidence="4" type="primary">LOC102810163</name>
</gene>
<dbReference type="InterPro" id="IPR041588">
    <property type="entry name" value="Integrase_H2C2"/>
</dbReference>
<dbReference type="InterPro" id="IPR001584">
    <property type="entry name" value="Integrase_cat-core"/>
</dbReference>
<dbReference type="InterPro" id="IPR050951">
    <property type="entry name" value="Retrovirus_Pol_polyprotein"/>
</dbReference>
<feature type="region of interest" description="Disordered" evidence="1">
    <location>
        <begin position="444"/>
        <end position="490"/>
    </location>
</feature>
<dbReference type="SUPFAM" id="SSF53098">
    <property type="entry name" value="Ribonuclease H-like"/>
    <property type="match status" value="1"/>
</dbReference>
<dbReference type="Gene3D" id="1.10.340.70">
    <property type="match status" value="1"/>
</dbReference>
<dbReference type="PROSITE" id="PS50994">
    <property type="entry name" value="INTEGRASE"/>
    <property type="match status" value="1"/>
</dbReference>
<evidence type="ECO:0000313" key="3">
    <source>
        <dbReference type="Proteomes" id="UP000694865"/>
    </source>
</evidence>
<keyword evidence="3" id="KW-1185">Reference proteome</keyword>
<feature type="domain" description="Integrase catalytic" evidence="2">
    <location>
        <begin position="204"/>
        <end position="335"/>
    </location>
</feature>